<gene>
    <name evidence="1" type="ORF">BU25DRAFT_355258</name>
</gene>
<dbReference type="EMBL" id="MU006701">
    <property type="protein sequence ID" value="KAF2633167.1"/>
    <property type="molecule type" value="Genomic_DNA"/>
</dbReference>
<protein>
    <submittedName>
        <fullName evidence="1">Uncharacterized protein</fullName>
    </submittedName>
</protein>
<evidence type="ECO:0000313" key="1">
    <source>
        <dbReference type="EMBL" id="KAF2633167.1"/>
    </source>
</evidence>
<organism evidence="1 2">
    <name type="scientific">Macroventuria anomochaeta</name>
    <dbReference type="NCBI Taxonomy" id="301207"/>
    <lineage>
        <taxon>Eukaryota</taxon>
        <taxon>Fungi</taxon>
        <taxon>Dikarya</taxon>
        <taxon>Ascomycota</taxon>
        <taxon>Pezizomycotina</taxon>
        <taxon>Dothideomycetes</taxon>
        <taxon>Pleosporomycetidae</taxon>
        <taxon>Pleosporales</taxon>
        <taxon>Pleosporineae</taxon>
        <taxon>Didymellaceae</taxon>
        <taxon>Macroventuria</taxon>
    </lineage>
</organism>
<name>A0ACB6SGT2_9PLEO</name>
<keyword evidence="2" id="KW-1185">Reference proteome</keyword>
<proteinExistence type="predicted"/>
<comment type="caution">
    <text evidence="1">The sequence shown here is derived from an EMBL/GenBank/DDBJ whole genome shotgun (WGS) entry which is preliminary data.</text>
</comment>
<dbReference type="Proteomes" id="UP000799754">
    <property type="component" value="Unassembled WGS sequence"/>
</dbReference>
<reference evidence="1" key="1">
    <citation type="journal article" date="2020" name="Stud. Mycol.">
        <title>101 Dothideomycetes genomes: a test case for predicting lifestyles and emergence of pathogens.</title>
        <authorList>
            <person name="Haridas S."/>
            <person name="Albert R."/>
            <person name="Binder M."/>
            <person name="Bloem J."/>
            <person name="Labutti K."/>
            <person name="Salamov A."/>
            <person name="Andreopoulos B."/>
            <person name="Baker S."/>
            <person name="Barry K."/>
            <person name="Bills G."/>
            <person name="Bluhm B."/>
            <person name="Cannon C."/>
            <person name="Castanera R."/>
            <person name="Culley D."/>
            <person name="Daum C."/>
            <person name="Ezra D."/>
            <person name="Gonzalez J."/>
            <person name="Henrissat B."/>
            <person name="Kuo A."/>
            <person name="Liang C."/>
            <person name="Lipzen A."/>
            <person name="Lutzoni F."/>
            <person name="Magnuson J."/>
            <person name="Mondo S."/>
            <person name="Nolan M."/>
            <person name="Ohm R."/>
            <person name="Pangilinan J."/>
            <person name="Park H.-J."/>
            <person name="Ramirez L."/>
            <person name="Alfaro M."/>
            <person name="Sun H."/>
            <person name="Tritt A."/>
            <person name="Yoshinaga Y."/>
            <person name="Zwiers L.-H."/>
            <person name="Turgeon B."/>
            <person name="Goodwin S."/>
            <person name="Spatafora J."/>
            <person name="Crous P."/>
            <person name="Grigoriev I."/>
        </authorList>
    </citation>
    <scope>NUCLEOTIDE SEQUENCE</scope>
    <source>
        <strain evidence="1">CBS 525.71</strain>
    </source>
</reference>
<evidence type="ECO:0000313" key="2">
    <source>
        <dbReference type="Proteomes" id="UP000799754"/>
    </source>
</evidence>
<accession>A0ACB6SGT2</accession>
<sequence length="1339" mass="150754">MSALEKLHEVMSARYDLVEDYDTDEVSVTSTDAGDEIFYNTDCIIAENPEEDACYLVKWEDYPLHECTWEPPMNLDGTDLISSWKQIRQELGEAAFQRENEKNIAAFEAAQERAEAAKERKYAKREKKRRRLQRRDRTVVPDDDSSDEEPLASVRTRTAAGDSLFVENQGPSVPATLVATRQPPVARKAPLQQSSSEDESNSDVQTSDDSLMGELRRNKRAQRKAERSAARSSTGNSLLQPKRPNTTTAPLEATSKTSTVREKSKQRSTVSAVSTKPTAERAHSTVVTTTSAMRAIRTVPQKQTSRAINIIDQPREQQRKAWSTDNHYNKLKYRSLAEKRSRTEGTPDFSALDFVNGPPPTLPKAAASRSSGDLYGRREITNRRVREEDPDDLPRQGLGEGSAPLADWEVDKVPLMCNAWKLSSNCPYGARKCRFMHRAFDPKGRPYQLGDYDGRIPHKYRKPPITCPFWYKGDQCKRTAEECLYAHVDTGWAEYNGQPIRIEHLPEASATSAARDVPPHLVPFKFQDPPITCSFWLRDPHGCVRSEEVCKYAHWNTGWTHEADIKGQPVRIDPTLKPRGGPPKYANPPVTCPFWLRSEKGCTRTAVECKYAHRNTGWAPPGMSSDQALPINPHELPRSQSFRNEPDVSNLTPLRTNSNDQGLIVAGQTVSSGPPSQANKGITCSSWLRDPLGCLKSEEACDYAHRNTGWATPKDRPFDSPVALDPNQIPRFHREQMGDRLEPKYGNPPVTCPSWLRNEDGCRKTEQECQFAHKNTGWAPQYGEGGGPAVEIDRKGKLRGNEPVRSFATDHSAPKNGTPPITCYFWLEGAGGCARTAETCRFAHRNTGWITYLGAVKNSHPEQINPKRLPRFRKYDPTENSSMPNGQSILPAPTAPSHSADEPGIDISGHTPADIVSNTAQASEQQLVQSPLAIEDVLPKQSLAAASALQLNAKIKQFYNLDITEMFHSGTPGDDEMLEKRAMLLYHPEEHPEDIELITRWLLMHEVKVGNLWYDGAWGQFQQETSKGKSGIIIVHPDFEQYVNLPGFGEVLKQRIRVWSVGLQPPPGFEVGVSSDPPELRHYCIGIFPHGGFIYITDDVFEQKPQLALSIVKLFFAKIEQLRSLDGPVSPWQEVDDACVLWRLCVRPELMEYLYLKCEDNSAELAAGNPDYLSRAELYQLLTLTNYMEQDHHIEPLSIVQDKYPILSERRVIAEHQPLDYFNRLANSQEDANTHMIGYYAAMQSADMRRAYRQFYVVHTEPEASCAQRWKASIQNIADVITPEQCIEELGKASKESLFDFLDWAMGPKEKKKGLDVVSEETEFGEAPMEIEPVEHTAY</sequence>